<feature type="region of interest" description="Disordered" evidence="1">
    <location>
        <begin position="294"/>
        <end position="319"/>
    </location>
</feature>
<feature type="region of interest" description="Disordered" evidence="1">
    <location>
        <begin position="232"/>
        <end position="271"/>
    </location>
</feature>
<evidence type="ECO:0000259" key="2">
    <source>
        <dbReference type="PROSITE" id="PS50234"/>
    </source>
</evidence>
<dbReference type="Gene3D" id="3.40.50.410">
    <property type="entry name" value="von Willebrand factor, type A domain"/>
    <property type="match status" value="1"/>
</dbReference>
<gene>
    <name evidence="3" type="ORF">BN961_00407</name>
</gene>
<name>A0A090MHH9_AFIFE</name>
<evidence type="ECO:0000313" key="4">
    <source>
        <dbReference type="Proteomes" id="UP000035762"/>
    </source>
</evidence>
<dbReference type="Proteomes" id="UP000035762">
    <property type="component" value="Unassembled WGS sequence"/>
</dbReference>
<evidence type="ECO:0000313" key="3">
    <source>
        <dbReference type="EMBL" id="CEG07026.1"/>
    </source>
</evidence>
<feature type="domain" description="VWFA" evidence="2">
    <location>
        <begin position="446"/>
        <end position="634"/>
    </location>
</feature>
<dbReference type="SUPFAM" id="SSF53300">
    <property type="entry name" value="vWA-like"/>
    <property type="match status" value="1"/>
</dbReference>
<feature type="compositionally biased region" description="Basic and acidic residues" evidence="1">
    <location>
        <begin position="262"/>
        <end position="271"/>
    </location>
</feature>
<dbReference type="EMBL" id="CCAZ020000001">
    <property type="protein sequence ID" value="CEG07026.1"/>
    <property type="molecule type" value="Genomic_DNA"/>
</dbReference>
<dbReference type="Pfam" id="PF13519">
    <property type="entry name" value="VWA_2"/>
    <property type="match status" value="1"/>
</dbReference>
<keyword evidence="4" id="KW-1185">Reference proteome</keyword>
<reference evidence="3 4" key="1">
    <citation type="journal article" date="2014" name="Genome Announc.">
        <title>Genome Sequence of Afipia felis Strain 76713, Isolated in Hospital Water Using an Amoeba Co-Culture Procedure.</title>
        <authorList>
            <person name="Benamar S."/>
            <person name="La Scola B."/>
            <person name="Croce O."/>
        </authorList>
    </citation>
    <scope>NUCLEOTIDE SEQUENCE [LARGE SCALE GENOMIC DNA]</scope>
    <source>
        <strain evidence="3 4">76713</strain>
    </source>
</reference>
<dbReference type="InterPro" id="IPR002035">
    <property type="entry name" value="VWF_A"/>
</dbReference>
<organism evidence="3 4">
    <name type="scientific">Afipia felis</name>
    <name type="common">Cat scratch disease bacillus</name>
    <dbReference type="NCBI Taxonomy" id="1035"/>
    <lineage>
        <taxon>Bacteria</taxon>
        <taxon>Pseudomonadati</taxon>
        <taxon>Pseudomonadota</taxon>
        <taxon>Alphaproteobacteria</taxon>
        <taxon>Hyphomicrobiales</taxon>
        <taxon>Nitrobacteraceae</taxon>
        <taxon>Afipia</taxon>
    </lineage>
</organism>
<dbReference type="PANTHER" id="PTHR41248:SF1">
    <property type="entry name" value="NORD PROTEIN"/>
    <property type="match status" value="1"/>
</dbReference>
<evidence type="ECO:0000256" key="1">
    <source>
        <dbReference type="SAM" id="MobiDB-lite"/>
    </source>
</evidence>
<dbReference type="PANTHER" id="PTHR41248">
    <property type="entry name" value="NORD PROTEIN"/>
    <property type="match status" value="1"/>
</dbReference>
<dbReference type="RefSeq" id="WP_048755636.1">
    <property type="nucleotide sequence ID" value="NZ_CCAZ020000001.1"/>
</dbReference>
<dbReference type="OrthoDB" id="9758211at2"/>
<dbReference type="STRING" id="1035.BN961_00407"/>
<sequence>MSLFEPEETIGRYWHRLIGSSRSYRGYRDAAVTLDSMRTRIGLLFRAFGGDGAIRIVAGAATHSRHRLSLKQAVGLGTEALERPTLDTSTLRLPARIDLFPDRRDNEALYEWLAAWFAHATEPRHHSDPLRSDLYRLQAALRTTRAALAAWPGLAPIYARLRAATLQVRPRRGLPKMEAEIEAAIISLLNAATPEHDGILQAIATNTQFDTFVAPRGYRTWLPVPMWGEIAADGAGTPDTEADDSGGDAITPDAKRRTGIRKSTDRSDRGDPLMLHRFETIFSLAEMINVNREVEDDDEDSARQAAEDTPELTIGSNKKNPATRLKIDLDLAPREAETTPLIAERVYPEWDWKRQAYRPDYCRVIAGPAPEEGEDWSADPLTQRNIRYVRRQFEALRPRRQTIHAQPDGDDLDLSMLVRTIADRRAGEAGTDRVFIDARPAARDLSLAVLMDVSLSTDAWMQDRRVLDVEKGALLALTHGLTACGDEHAIYTFTSRRRTSVTVSTIKEFDEPLDRRIIRRIEALTPGQYTRIGAAVRHVTTELAQRPQRHKLLLLLTDGKPNDIDHYEGRYGIEDTRMAIREARKAGLRVFGVTIDENARDYFPHIFGRGAYSIVRYIARLPAALPAIYRQITT</sequence>
<dbReference type="AlphaFoldDB" id="A0A090MHH9"/>
<protein>
    <submittedName>
        <fullName evidence="3">Nitric oxide reductase activation protein</fullName>
    </submittedName>
</protein>
<dbReference type="PROSITE" id="PS50234">
    <property type="entry name" value="VWFA"/>
    <property type="match status" value="1"/>
</dbReference>
<dbReference type="InterPro" id="IPR051928">
    <property type="entry name" value="NorD/CobT"/>
</dbReference>
<proteinExistence type="predicted"/>
<dbReference type="CDD" id="cd01454">
    <property type="entry name" value="vWA_norD_type"/>
    <property type="match status" value="1"/>
</dbReference>
<dbReference type="SMART" id="SM00327">
    <property type="entry name" value="VWA"/>
    <property type="match status" value="1"/>
</dbReference>
<comment type="caution">
    <text evidence="3">The sequence shown here is derived from an EMBL/GenBank/DDBJ whole genome shotgun (WGS) entry which is preliminary data.</text>
</comment>
<accession>A0A090MHH9</accession>
<dbReference type="InterPro" id="IPR036465">
    <property type="entry name" value="vWFA_dom_sf"/>
</dbReference>